<dbReference type="GO" id="GO:0005524">
    <property type="term" value="F:ATP binding"/>
    <property type="evidence" value="ECO:0007669"/>
    <property type="project" value="UniProtKB-UniRule"/>
</dbReference>
<keyword evidence="3 6" id="KW-0347">Helicase</keyword>
<reference evidence="8 9" key="1">
    <citation type="submission" date="2019-09" db="EMBL/GenBank/DDBJ databases">
        <title>The draft genomes of Allium pathogen Pseudomonas sp.</title>
        <authorList>
            <person name="Fujikawa T."/>
            <person name="Sawada H."/>
        </authorList>
    </citation>
    <scope>NUCLEOTIDE SEQUENCE [LARGE SCALE GENOMIC DNA]</scope>
    <source>
        <strain evidence="8 9">MAFF 730085</strain>
    </source>
</reference>
<evidence type="ECO:0000256" key="6">
    <source>
        <dbReference type="PROSITE-ProRule" id="PRU00560"/>
    </source>
</evidence>
<keyword evidence="1 6" id="KW-0547">Nucleotide-binding</keyword>
<feature type="binding site" evidence="6">
    <location>
        <begin position="37"/>
        <end position="44"/>
    </location>
    <ligand>
        <name>ATP</name>
        <dbReference type="ChEBI" id="CHEBI:30616"/>
    </ligand>
</feature>
<feature type="domain" description="UvrD-like helicase ATP-binding" evidence="7">
    <location>
        <begin position="16"/>
        <end position="301"/>
    </location>
</feature>
<protein>
    <recommendedName>
        <fullName evidence="5">DNA 3'-5' helicase II</fullName>
    </recommendedName>
</protein>
<dbReference type="GO" id="GO:0000725">
    <property type="term" value="P:recombinational repair"/>
    <property type="evidence" value="ECO:0007669"/>
    <property type="project" value="TreeGrafter"/>
</dbReference>
<organism evidence="8 9">
    <name type="scientific">Pseudomonas kitaguniensis</name>
    <dbReference type="NCBI Taxonomy" id="2607908"/>
    <lineage>
        <taxon>Bacteria</taxon>
        <taxon>Pseudomonadati</taxon>
        <taxon>Pseudomonadota</taxon>
        <taxon>Gammaproteobacteria</taxon>
        <taxon>Pseudomonadales</taxon>
        <taxon>Pseudomonadaceae</taxon>
        <taxon>Pseudomonas</taxon>
    </lineage>
</organism>
<evidence type="ECO:0000259" key="7">
    <source>
        <dbReference type="PROSITE" id="PS51198"/>
    </source>
</evidence>
<evidence type="ECO:0000256" key="4">
    <source>
        <dbReference type="ARBA" id="ARBA00022840"/>
    </source>
</evidence>
<gene>
    <name evidence="8" type="ORF">F0170_09250</name>
</gene>
<evidence type="ECO:0000256" key="3">
    <source>
        <dbReference type="ARBA" id="ARBA00022806"/>
    </source>
</evidence>
<keyword evidence="4 6" id="KW-0067">ATP-binding</keyword>
<dbReference type="RefSeq" id="WP_152749183.1">
    <property type="nucleotide sequence ID" value="NZ_VUBA01000048.1"/>
</dbReference>
<dbReference type="Gene3D" id="3.40.50.300">
    <property type="entry name" value="P-loop containing nucleotide triphosphate hydrolases"/>
    <property type="match status" value="2"/>
</dbReference>
<dbReference type="PANTHER" id="PTHR11070">
    <property type="entry name" value="UVRD / RECB / PCRA DNA HELICASE FAMILY MEMBER"/>
    <property type="match status" value="1"/>
</dbReference>
<dbReference type="InterPro" id="IPR014016">
    <property type="entry name" value="UvrD-like_ATP-bd"/>
</dbReference>
<dbReference type="PROSITE" id="PS51198">
    <property type="entry name" value="UVRD_HELICASE_ATP_BIND"/>
    <property type="match status" value="1"/>
</dbReference>
<keyword evidence="2 6" id="KW-0378">Hydrolase</keyword>
<evidence type="ECO:0000313" key="9">
    <source>
        <dbReference type="Proteomes" id="UP000325438"/>
    </source>
</evidence>
<dbReference type="Pfam" id="PF00580">
    <property type="entry name" value="UvrD-helicase"/>
    <property type="match status" value="1"/>
</dbReference>
<dbReference type="GO" id="GO:0003677">
    <property type="term" value="F:DNA binding"/>
    <property type="evidence" value="ECO:0007669"/>
    <property type="project" value="InterPro"/>
</dbReference>
<evidence type="ECO:0000313" key="8">
    <source>
        <dbReference type="EMBL" id="MPQ84155.1"/>
    </source>
</evidence>
<evidence type="ECO:0000256" key="2">
    <source>
        <dbReference type="ARBA" id="ARBA00022801"/>
    </source>
</evidence>
<dbReference type="AlphaFoldDB" id="A0A5N7JS60"/>
<dbReference type="GO" id="GO:0016787">
    <property type="term" value="F:hydrolase activity"/>
    <property type="evidence" value="ECO:0007669"/>
    <property type="project" value="UniProtKB-UniRule"/>
</dbReference>
<dbReference type="InterPro" id="IPR000212">
    <property type="entry name" value="DNA_helicase_UvrD/REP"/>
</dbReference>
<dbReference type="EMBL" id="VUBA01000048">
    <property type="protein sequence ID" value="MPQ84155.1"/>
    <property type="molecule type" value="Genomic_DNA"/>
</dbReference>
<dbReference type="SUPFAM" id="SSF52540">
    <property type="entry name" value="P-loop containing nucleoside triphosphate hydrolases"/>
    <property type="match status" value="1"/>
</dbReference>
<dbReference type="GO" id="GO:0043138">
    <property type="term" value="F:3'-5' DNA helicase activity"/>
    <property type="evidence" value="ECO:0007669"/>
    <property type="project" value="TreeGrafter"/>
</dbReference>
<comment type="caution">
    <text evidence="8">The sequence shown here is derived from an EMBL/GenBank/DDBJ whole genome shotgun (WGS) entry which is preliminary data.</text>
</comment>
<dbReference type="InterPro" id="IPR027417">
    <property type="entry name" value="P-loop_NTPase"/>
</dbReference>
<sequence>MAANDKPAQVGVADIEFTDQQQRYIDAPLDRHVYLRACPGSGKTEVVAAKVCKIIQEWNHHPSGIVLLTFLNSATDELQSRVYKYLREPLGSPHCISTFDSFVLTHLLSSIASEITGFQGRDGDFRIRIIDKSADIYRTRSKICGRTVSACRYNYDLGSGRFVFSTSDRKWDKEANLAQFDEAAKKELTSTKKRLWADGFVTYGDVDVLALVGLREEKFKEYFSRIACRFPLVIVDECQDLSAEQLLIVKRLSLLGVKFHFVGDLNQSIYGFRKSNPANVRRRMEELGFEEYALNENWRSGQAIVDVCSNILQSERVVGNPRIASVKPRVVEYLDCPSEVLPAIREMSLIHDKVVVVARGHATLQRLCTGRVFEGIELLALACMNLKAGRLMDIAQCLEKFGKWLATRLDLQVTRAGPYCPLDFESKLAWRIFLHDGLQFLVENGLGDGNQTWSNWARAAKIALGKLPDQAFVPVEMRGHLEVLRGLNLRARPKQGKTLISQRLAGVPDEAAQRDSLRFETIHGVKGETHDVTVVVSSQQPGVHLSHWKDWLRDRTSEAARFAYVASSRPKHVLIWAVKKLKAEDRLLLEGLGFELP</sequence>
<proteinExistence type="predicted"/>
<accession>A0A5N7JS60</accession>
<name>A0A5N7JS60_9PSED</name>
<evidence type="ECO:0000256" key="1">
    <source>
        <dbReference type="ARBA" id="ARBA00022741"/>
    </source>
</evidence>
<dbReference type="Proteomes" id="UP000325438">
    <property type="component" value="Unassembled WGS sequence"/>
</dbReference>
<dbReference type="PANTHER" id="PTHR11070:SF2">
    <property type="entry name" value="ATP-DEPENDENT DNA HELICASE SRS2"/>
    <property type="match status" value="1"/>
</dbReference>
<evidence type="ECO:0000256" key="5">
    <source>
        <dbReference type="ARBA" id="ARBA00034923"/>
    </source>
</evidence>